<organism evidence="2 3">
    <name type="scientific">Heracleum sosnowskyi</name>
    <dbReference type="NCBI Taxonomy" id="360622"/>
    <lineage>
        <taxon>Eukaryota</taxon>
        <taxon>Viridiplantae</taxon>
        <taxon>Streptophyta</taxon>
        <taxon>Embryophyta</taxon>
        <taxon>Tracheophyta</taxon>
        <taxon>Spermatophyta</taxon>
        <taxon>Magnoliopsida</taxon>
        <taxon>eudicotyledons</taxon>
        <taxon>Gunneridae</taxon>
        <taxon>Pentapetalae</taxon>
        <taxon>asterids</taxon>
        <taxon>campanulids</taxon>
        <taxon>Apiales</taxon>
        <taxon>Apiaceae</taxon>
        <taxon>Apioideae</taxon>
        <taxon>apioid superclade</taxon>
        <taxon>Tordylieae</taxon>
        <taxon>Tordyliinae</taxon>
        <taxon>Heracleum</taxon>
    </lineage>
</organism>
<dbReference type="Pfam" id="PF02301">
    <property type="entry name" value="HORMA"/>
    <property type="match status" value="1"/>
</dbReference>
<keyword evidence="3" id="KW-1185">Reference proteome</keyword>
<dbReference type="InterPro" id="IPR039638">
    <property type="entry name" value="MED33A/B"/>
</dbReference>
<dbReference type="AlphaFoldDB" id="A0AAD8ME74"/>
<evidence type="ECO:0000259" key="1">
    <source>
        <dbReference type="Pfam" id="PF02301"/>
    </source>
</evidence>
<evidence type="ECO:0000313" key="3">
    <source>
        <dbReference type="Proteomes" id="UP001237642"/>
    </source>
</evidence>
<dbReference type="PANTHER" id="PTHR33739:SF7">
    <property type="entry name" value="MEDIATOR OF RNA POLYMERASE II TRANSCRIPTION SUBUNIT 33B"/>
    <property type="match status" value="1"/>
</dbReference>
<dbReference type="EMBL" id="JAUIZM010000008">
    <property type="protein sequence ID" value="KAK1369647.1"/>
    <property type="molecule type" value="Genomic_DNA"/>
</dbReference>
<dbReference type="Proteomes" id="UP001237642">
    <property type="component" value="Unassembled WGS sequence"/>
</dbReference>
<name>A0AAD8ME74_9APIA</name>
<dbReference type="InterPro" id="IPR003511">
    <property type="entry name" value="HORMA_dom"/>
</dbReference>
<dbReference type="GO" id="GO:2000762">
    <property type="term" value="P:regulation of phenylpropanoid metabolic process"/>
    <property type="evidence" value="ECO:0007669"/>
    <property type="project" value="InterPro"/>
</dbReference>
<comment type="caution">
    <text evidence="2">The sequence shown here is derived from an EMBL/GenBank/DDBJ whole genome shotgun (WGS) entry which is preliminary data.</text>
</comment>
<gene>
    <name evidence="2" type="ORF">POM88_035739</name>
</gene>
<dbReference type="Gene3D" id="3.30.900.10">
    <property type="entry name" value="HORMA domain"/>
    <property type="match status" value="1"/>
</dbReference>
<dbReference type="GO" id="GO:0016592">
    <property type="term" value="C:mediator complex"/>
    <property type="evidence" value="ECO:0007669"/>
    <property type="project" value="InterPro"/>
</dbReference>
<evidence type="ECO:0000313" key="2">
    <source>
        <dbReference type="EMBL" id="KAK1369647.1"/>
    </source>
</evidence>
<dbReference type="SUPFAM" id="SSF56019">
    <property type="entry name" value="The spindle assembly checkpoint protein mad2"/>
    <property type="match status" value="1"/>
</dbReference>
<reference evidence="2" key="2">
    <citation type="submission" date="2023-05" db="EMBL/GenBank/DDBJ databases">
        <authorList>
            <person name="Schelkunov M.I."/>
        </authorList>
    </citation>
    <scope>NUCLEOTIDE SEQUENCE</scope>
    <source>
        <strain evidence="2">Hsosn_3</strain>
        <tissue evidence="2">Leaf</tissue>
    </source>
</reference>
<feature type="domain" description="HORMA" evidence="1">
    <location>
        <begin position="23"/>
        <end position="75"/>
    </location>
</feature>
<dbReference type="PANTHER" id="PTHR33739">
    <property type="entry name" value="OS07G0681500 PROTEIN"/>
    <property type="match status" value="1"/>
</dbReference>
<reference evidence="2" key="1">
    <citation type="submission" date="2023-02" db="EMBL/GenBank/DDBJ databases">
        <title>Genome of toxic invasive species Heracleum sosnowskyi carries increased number of genes despite the absence of recent whole-genome duplications.</title>
        <authorList>
            <person name="Schelkunov M."/>
            <person name="Shtratnikova V."/>
            <person name="Makarenko M."/>
            <person name="Klepikova A."/>
            <person name="Omelchenko D."/>
            <person name="Novikova G."/>
            <person name="Obukhova E."/>
            <person name="Bogdanov V."/>
            <person name="Penin A."/>
            <person name="Logacheva M."/>
        </authorList>
    </citation>
    <scope>NUCLEOTIDE SEQUENCE</scope>
    <source>
        <strain evidence="2">Hsosn_3</strain>
        <tissue evidence="2">Leaf</tissue>
    </source>
</reference>
<sequence>MVRIRLRVSDYGWTTQKVPALVMKIKKLMPMDAESRRLIDWMEKGVYDALQKKYPKTLMFCVCEIVEGPMIEEYACPLIMESVDDVLHLSKSFSLEASDPGILVVEFVLSIVWQLIDASLDDEGLLELVPRKSFKWSMKSQDMDIDDHHSFDEKTALRHEGLHKMNTLLAMEVIGDLFRNKVTSRILYLARRNMPASWESIIEGLQILAVNSSALRNSKNITADDLLILTSDAHSVLSGDSNKSSHKKFRAVMASGSLISSSAQCHGARHSALWLPIDIFLEDTMDGSQVVARSATKTLIGMVKALKAVNQTTWHAGCIPWSKFICFALLLLTFLSNLLCCKERDPSEGPVPRLDTCLCLLLTITPLAIVTIIEEEEEENFLMNEAEHCSANQKKSKKVSGELRNDLVSSVQQLGDYEGFLTPPGSVSSVANQAATKAMMFLSGLSVGSGYLDGITLCDKPVNCVERILKAKTVAAASPMAPGGIYITSQESQISWW</sequence>
<dbReference type="InterPro" id="IPR036570">
    <property type="entry name" value="HORMA_dom_sf"/>
</dbReference>
<protein>
    <submittedName>
        <fullName evidence="2">Mediator of RNA polymerase II transcription subunit 33A</fullName>
    </submittedName>
</protein>
<proteinExistence type="predicted"/>
<accession>A0AAD8ME74</accession>